<dbReference type="GO" id="GO:0008610">
    <property type="term" value="P:lipid biosynthetic process"/>
    <property type="evidence" value="ECO:0007669"/>
    <property type="project" value="InterPro"/>
</dbReference>
<dbReference type="AlphaFoldDB" id="A0A6C1KD75"/>
<name>A0A6C1KD75_XANAU</name>
<protein>
    <submittedName>
        <fullName evidence="9">Sterol desaturase family protein</fullName>
    </submittedName>
</protein>
<dbReference type="GeneID" id="95774835"/>
<accession>A0A6C1KD75</accession>
<proteinExistence type="predicted"/>
<keyword evidence="6 7" id="KW-0472">Membrane</keyword>
<dbReference type="GO" id="GO:0016020">
    <property type="term" value="C:membrane"/>
    <property type="evidence" value="ECO:0007669"/>
    <property type="project" value="GOC"/>
</dbReference>
<organism evidence="9 10">
    <name type="scientific">Xanthobacter autotrophicus</name>
    <dbReference type="NCBI Taxonomy" id="280"/>
    <lineage>
        <taxon>Bacteria</taxon>
        <taxon>Pseudomonadati</taxon>
        <taxon>Pseudomonadota</taxon>
        <taxon>Alphaproteobacteria</taxon>
        <taxon>Hyphomicrobiales</taxon>
        <taxon>Xanthobacteraceae</taxon>
        <taxon>Xanthobacter</taxon>
    </lineage>
</organism>
<evidence type="ECO:0000313" key="10">
    <source>
        <dbReference type="Proteomes" id="UP000305131"/>
    </source>
</evidence>
<dbReference type="OrthoDB" id="9770329at2"/>
<evidence type="ECO:0000256" key="4">
    <source>
        <dbReference type="ARBA" id="ARBA00023002"/>
    </source>
</evidence>
<dbReference type="InterPro" id="IPR051689">
    <property type="entry name" value="Sterol_desaturase/TMEM195"/>
</dbReference>
<feature type="transmembrane region" description="Helical" evidence="7">
    <location>
        <begin position="51"/>
        <end position="73"/>
    </location>
</feature>
<dbReference type="PANTHER" id="PTHR21624:SF1">
    <property type="entry name" value="ALKYLGLYCEROL MONOOXYGENASE"/>
    <property type="match status" value="1"/>
</dbReference>
<evidence type="ECO:0000256" key="1">
    <source>
        <dbReference type="ARBA" id="ARBA00004127"/>
    </source>
</evidence>
<keyword evidence="2 7" id="KW-0812">Transmembrane</keyword>
<reference evidence="9 10" key="1">
    <citation type="submission" date="2019-05" db="EMBL/GenBank/DDBJ databases">
        <authorList>
            <person name="Zhou X."/>
        </authorList>
    </citation>
    <scope>NUCLEOTIDE SEQUENCE [LARGE SCALE GENOMIC DNA]</scope>
    <source>
        <strain evidence="9 10">DSM 432</strain>
    </source>
</reference>
<evidence type="ECO:0000256" key="7">
    <source>
        <dbReference type="SAM" id="Phobius"/>
    </source>
</evidence>
<dbReference type="PANTHER" id="PTHR21624">
    <property type="entry name" value="STEROL DESATURASE-RELATED PROTEIN"/>
    <property type="match status" value="1"/>
</dbReference>
<comment type="caution">
    <text evidence="9">The sequence shown here is derived from an EMBL/GenBank/DDBJ whole genome shotgun (WGS) entry which is preliminary data.</text>
</comment>
<keyword evidence="5" id="KW-0443">Lipid metabolism</keyword>
<feature type="transmembrane region" description="Helical" evidence="7">
    <location>
        <begin position="85"/>
        <end position="103"/>
    </location>
</feature>
<feature type="transmembrane region" description="Helical" evidence="7">
    <location>
        <begin position="144"/>
        <end position="170"/>
    </location>
</feature>
<sequence>MSGFFTNGAILPQSGGFALIVLALMAAEYLFHKVNHVDSHDAGETAASLAIAAGNKIIGALTASLAAAPAILIHQHRLLDIPMQGVAAWAALFLAVEFCYFLHHLAMHKVRWLWATHAVHHSATRLNLSAAVRLGWGGPLTGGLLFYLPLVALGFPPLAVFGVLGAGLAYQFFLHLARPPHLGPLEWVLNTPRHHAVHHASNPSVIDRNFGGVLIVFDRLFGTFAEAPDDEPLSFGVAGATSSRNPLAIVVREWIALFRDARRTPGLGGKLRVLFGPPG</sequence>
<feature type="transmembrane region" description="Helical" evidence="7">
    <location>
        <begin position="9"/>
        <end position="31"/>
    </location>
</feature>
<comment type="subcellular location">
    <subcellularLocation>
        <location evidence="1">Endomembrane system</location>
        <topology evidence="1">Multi-pass membrane protein</topology>
    </subcellularLocation>
</comment>
<feature type="domain" description="Fatty acid hydroxylase" evidence="8">
    <location>
        <begin position="89"/>
        <end position="223"/>
    </location>
</feature>
<evidence type="ECO:0000256" key="2">
    <source>
        <dbReference type="ARBA" id="ARBA00022692"/>
    </source>
</evidence>
<dbReference type="InterPro" id="IPR006694">
    <property type="entry name" value="Fatty_acid_hydroxylase"/>
</dbReference>
<dbReference type="Proteomes" id="UP000305131">
    <property type="component" value="Unassembled WGS sequence"/>
</dbReference>
<evidence type="ECO:0000256" key="3">
    <source>
        <dbReference type="ARBA" id="ARBA00022989"/>
    </source>
</evidence>
<gene>
    <name evidence="9" type="ORF">FBQ73_15385</name>
</gene>
<evidence type="ECO:0000313" key="9">
    <source>
        <dbReference type="EMBL" id="TLX42219.1"/>
    </source>
</evidence>
<dbReference type="RefSeq" id="WP_138400358.1">
    <property type="nucleotide sequence ID" value="NZ_JBAFVI010000003.1"/>
</dbReference>
<dbReference type="Pfam" id="PF04116">
    <property type="entry name" value="FA_hydroxylase"/>
    <property type="match status" value="1"/>
</dbReference>
<evidence type="ECO:0000256" key="5">
    <source>
        <dbReference type="ARBA" id="ARBA00023098"/>
    </source>
</evidence>
<keyword evidence="4" id="KW-0560">Oxidoreductase</keyword>
<dbReference type="GO" id="GO:0050479">
    <property type="term" value="F:glyceryl-ether monooxygenase activity"/>
    <property type="evidence" value="ECO:0007669"/>
    <property type="project" value="TreeGrafter"/>
</dbReference>
<dbReference type="GO" id="GO:0006643">
    <property type="term" value="P:membrane lipid metabolic process"/>
    <property type="evidence" value="ECO:0007669"/>
    <property type="project" value="TreeGrafter"/>
</dbReference>
<dbReference type="EMBL" id="VAUP01000031">
    <property type="protein sequence ID" value="TLX42219.1"/>
    <property type="molecule type" value="Genomic_DNA"/>
</dbReference>
<evidence type="ECO:0000259" key="8">
    <source>
        <dbReference type="Pfam" id="PF04116"/>
    </source>
</evidence>
<dbReference type="GO" id="GO:0005506">
    <property type="term" value="F:iron ion binding"/>
    <property type="evidence" value="ECO:0007669"/>
    <property type="project" value="InterPro"/>
</dbReference>
<evidence type="ECO:0000256" key="6">
    <source>
        <dbReference type="ARBA" id="ARBA00023136"/>
    </source>
</evidence>
<keyword evidence="3 7" id="KW-1133">Transmembrane helix</keyword>
<dbReference type="GO" id="GO:0012505">
    <property type="term" value="C:endomembrane system"/>
    <property type="evidence" value="ECO:0007669"/>
    <property type="project" value="UniProtKB-SubCell"/>
</dbReference>